<evidence type="ECO:0000259" key="4">
    <source>
        <dbReference type="SMART" id="SM00228"/>
    </source>
</evidence>
<dbReference type="InterPro" id="IPR051201">
    <property type="entry name" value="Chloro_Bact_Ser_Proteases"/>
</dbReference>
<organism evidence="5 6">
    <name type="scientific">Mesoterricola silvestris</name>
    <dbReference type="NCBI Taxonomy" id="2927979"/>
    <lineage>
        <taxon>Bacteria</taxon>
        <taxon>Pseudomonadati</taxon>
        <taxon>Acidobacteriota</taxon>
        <taxon>Holophagae</taxon>
        <taxon>Holophagales</taxon>
        <taxon>Holophagaceae</taxon>
        <taxon>Mesoterricola</taxon>
    </lineage>
</organism>
<dbReference type="GO" id="GO:0004252">
    <property type="term" value="F:serine-type endopeptidase activity"/>
    <property type="evidence" value="ECO:0007669"/>
    <property type="project" value="InterPro"/>
</dbReference>
<name>A0AA48GRA9_9BACT</name>
<dbReference type="PANTHER" id="PTHR43343:SF3">
    <property type="entry name" value="PROTEASE DO-LIKE 8, CHLOROPLASTIC"/>
    <property type="match status" value="1"/>
</dbReference>
<sequence>MDLRQVAMRVAVLLSLPLAAQEPYERPQLKLTPAEQETVDFNRKLAKPRTVTPRPALTPAERARADAFKRARNSVVFIRSITRGWYESTQGDQIAIPPASGTGFVWDNLGHVVTNHHVITFENLNLDTPRSEAEDLQVTLADGRVFKAVVIGRNLAQDIAVLHVFAPLDALKPLPIGSAKDLIVGQDVLAIGNPFGLDHTLTSGIVSGLGRPIVTSFQTHISDAIQTDAAINPGNSGGPLLDRAGRLVGMNTAITSTTGGSSGVGFAIPVETLNRVVPLLIAKGQTYRPVLGFATLPSQVSPEWGITRGIAVRSVDPGGIAEKAGLRGITLKPGVEKPTKVEDCVLGDVIIGINGVRMDLDIALMDFLEMIPPDQTLEFEVLREGKPMKILMKPGKAPGTSQKT</sequence>
<dbReference type="InterPro" id="IPR009003">
    <property type="entry name" value="Peptidase_S1_PA"/>
</dbReference>
<evidence type="ECO:0000256" key="3">
    <source>
        <dbReference type="ARBA" id="ARBA00022801"/>
    </source>
</evidence>
<gene>
    <name evidence="5" type="ORF">METEAL_38730</name>
</gene>
<dbReference type="Proteomes" id="UP001238179">
    <property type="component" value="Chromosome"/>
</dbReference>
<dbReference type="RefSeq" id="WP_316413371.1">
    <property type="nucleotide sequence ID" value="NZ_AP027080.1"/>
</dbReference>
<keyword evidence="3" id="KW-0378">Hydrolase</keyword>
<dbReference type="InterPro" id="IPR036034">
    <property type="entry name" value="PDZ_sf"/>
</dbReference>
<dbReference type="Gene3D" id="2.30.42.10">
    <property type="match status" value="1"/>
</dbReference>
<keyword evidence="6" id="KW-1185">Reference proteome</keyword>
<dbReference type="InterPro" id="IPR043504">
    <property type="entry name" value="Peptidase_S1_PA_chymotrypsin"/>
</dbReference>
<dbReference type="InterPro" id="IPR001478">
    <property type="entry name" value="PDZ"/>
</dbReference>
<reference evidence="6" key="1">
    <citation type="journal article" date="2023" name="Int. J. Syst. Evol. Microbiol.">
        <title>Mesoterricola silvestris gen. nov., sp. nov., Mesoterricola sediminis sp. nov., Geothrix oryzae sp. nov., Geothrix edaphica sp. nov., Geothrix rubra sp. nov., and Geothrix limicola sp. nov., six novel members of Acidobacteriota isolated from soils.</title>
        <authorList>
            <person name="Itoh H."/>
            <person name="Sugisawa Y."/>
            <person name="Mise K."/>
            <person name="Xu Z."/>
            <person name="Kuniyasu M."/>
            <person name="Ushijima N."/>
            <person name="Kawano K."/>
            <person name="Kobayashi E."/>
            <person name="Shiratori Y."/>
            <person name="Masuda Y."/>
            <person name="Senoo K."/>
        </authorList>
    </citation>
    <scope>NUCLEOTIDE SEQUENCE [LARGE SCALE GENOMIC DNA]</scope>
    <source>
        <strain evidence="6">W79</strain>
    </source>
</reference>
<dbReference type="Gene3D" id="2.40.10.10">
    <property type="entry name" value="Trypsin-like serine proteases"/>
    <property type="match status" value="2"/>
</dbReference>
<evidence type="ECO:0000313" key="5">
    <source>
        <dbReference type="EMBL" id="BDU74699.1"/>
    </source>
</evidence>
<dbReference type="KEGG" id="msil:METEAL_38730"/>
<keyword evidence="2" id="KW-0645">Protease</keyword>
<feature type="domain" description="PDZ" evidence="4">
    <location>
        <begin position="289"/>
        <end position="385"/>
    </location>
</feature>
<dbReference type="SUPFAM" id="SSF50494">
    <property type="entry name" value="Trypsin-like serine proteases"/>
    <property type="match status" value="1"/>
</dbReference>
<comment type="similarity">
    <text evidence="1">Belongs to the peptidase S1C family.</text>
</comment>
<accession>A0AA48GRA9</accession>
<dbReference type="InterPro" id="IPR001940">
    <property type="entry name" value="Peptidase_S1C"/>
</dbReference>
<dbReference type="Pfam" id="PF13365">
    <property type="entry name" value="Trypsin_2"/>
    <property type="match status" value="1"/>
</dbReference>
<dbReference type="PRINTS" id="PR00834">
    <property type="entry name" value="PROTEASES2C"/>
</dbReference>
<dbReference type="SMART" id="SM00228">
    <property type="entry name" value="PDZ"/>
    <property type="match status" value="1"/>
</dbReference>
<dbReference type="AlphaFoldDB" id="A0AA48GRA9"/>
<dbReference type="PANTHER" id="PTHR43343">
    <property type="entry name" value="PEPTIDASE S12"/>
    <property type="match status" value="1"/>
</dbReference>
<protein>
    <submittedName>
        <fullName evidence="5">Peptidase</fullName>
    </submittedName>
</protein>
<proteinExistence type="inferred from homology"/>
<dbReference type="GO" id="GO:0006508">
    <property type="term" value="P:proteolysis"/>
    <property type="evidence" value="ECO:0007669"/>
    <property type="project" value="UniProtKB-KW"/>
</dbReference>
<evidence type="ECO:0000313" key="6">
    <source>
        <dbReference type="Proteomes" id="UP001238179"/>
    </source>
</evidence>
<evidence type="ECO:0000256" key="2">
    <source>
        <dbReference type="ARBA" id="ARBA00022670"/>
    </source>
</evidence>
<evidence type="ECO:0000256" key="1">
    <source>
        <dbReference type="ARBA" id="ARBA00010541"/>
    </source>
</evidence>
<dbReference type="SUPFAM" id="SSF50156">
    <property type="entry name" value="PDZ domain-like"/>
    <property type="match status" value="1"/>
</dbReference>
<dbReference type="EMBL" id="AP027080">
    <property type="protein sequence ID" value="BDU74699.1"/>
    <property type="molecule type" value="Genomic_DNA"/>
</dbReference>